<dbReference type="AlphaFoldDB" id="A0A3P3R6V4"/>
<dbReference type="InterPro" id="IPR007560">
    <property type="entry name" value="Restrct_endonuc_IV_Mrr"/>
</dbReference>
<dbReference type="PIRSF" id="PIRSF031853">
    <property type="entry name" value="UPC031853"/>
    <property type="match status" value="1"/>
</dbReference>
<evidence type="ECO:0000259" key="1">
    <source>
        <dbReference type="Pfam" id="PF04471"/>
    </source>
</evidence>
<gene>
    <name evidence="2" type="ORF">EIK79_15080</name>
</gene>
<dbReference type="SUPFAM" id="SSF52980">
    <property type="entry name" value="Restriction endonuclease-like"/>
    <property type="match status" value="1"/>
</dbReference>
<sequence length="336" mass="37861">MVERAFMVRAGNDNELVEDFESRSLVAISWAELGDVSEIRSYDEMKSQFNAIDAYSKHNDRHIAQSAGQVHRFAVEMEEGHLVLSYDKTEREYLIGQVTGDYEWEPGDHPPGYPHVRRVDWKDSISRDVFTTATKNTLGSTLTVFSLDDRLDEIRAVLAGNIPDGSEDDEESVPFVDEVANQADELISDILANMDPFVFEELVAAVLRAMGYHAKKTRDRQDRGIDVIAHPDALGFEEPYIKVQVKRQQSTVGSPDMRAFTGTLGNGERGLFVSTGGYTKDARDAARTAEQRVTLIDRDAFIDLLIQHYDELEAEYQATVPLKRVYIPSQDPPLKE</sequence>
<comment type="caution">
    <text evidence="2">The sequence shown here is derived from an EMBL/GenBank/DDBJ whole genome shotgun (WGS) entry which is preliminary data.</text>
</comment>
<dbReference type="GO" id="GO:0003677">
    <property type="term" value="F:DNA binding"/>
    <property type="evidence" value="ECO:0007669"/>
    <property type="project" value="InterPro"/>
</dbReference>
<dbReference type="Proteomes" id="UP000282322">
    <property type="component" value="Unassembled WGS sequence"/>
</dbReference>
<keyword evidence="2" id="KW-0378">Hydrolase</keyword>
<organism evidence="2 3">
    <name type="scientific">Halocatena pleomorpha</name>
    <dbReference type="NCBI Taxonomy" id="1785090"/>
    <lineage>
        <taxon>Archaea</taxon>
        <taxon>Methanobacteriati</taxon>
        <taxon>Methanobacteriota</taxon>
        <taxon>Stenosarchaea group</taxon>
        <taxon>Halobacteria</taxon>
        <taxon>Halobacteriales</taxon>
        <taxon>Natronomonadaceae</taxon>
        <taxon>Halocatena</taxon>
    </lineage>
</organism>
<dbReference type="InterPro" id="IPR011335">
    <property type="entry name" value="Restrct_endonuc-II-like"/>
</dbReference>
<dbReference type="Gene3D" id="3.40.1350.10">
    <property type="match status" value="1"/>
</dbReference>
<dbReference type="InterPro" id="IPR016984">
    <property type="entry name" value="UCP031853"/>
</dbReference>
<dbReference type="OrthoDB" id="256672at2157"/>
<name>A0A3P3R6V4_9EURY</name>
<proteinExistence type="predicted"/>
<keyword evidence="3" id="KW-1185">Reference proteome</keyword>
<keyword evidence="2" id="KW-0540">Nuclease</keyword>
<dbReference type="InterPro" id="IPR011856">
    <property type="entry name" value="tRNA_endonuc-like_dom_sf"/>
</dbReference>
<dbReference type="GO" id="GO:0015666">
    <property type="term" value="F:restriction endodeoxyribonuclease activity"/>
    <property type="evidence" value="ECO:0007669"/>
    <property type="project" value="TreeGrafter"/>
</dbReference>
<accession>A0A3P3R6V4</accession>
<evidence type="ECO:0000313" key="3">
    <source>
        <dbReference type="Proteomes" id="UP000282322"/>
    </source>
</evidence>
<keyword evidence="2" id="KW-0255">Endonuclease</keyword>
<dbReference type="GO" id="GO:0009307">
    <property type="term" value="P:DNA restriction-modification system"/>
    <property type="evidence" value="ECO:0007669"/>
    <property type="project" value="InterPro"/>
</dbReference>
<reference evidence="2 3" key="1">
    <citation type="submission" date="2018-11" db="EMBL/GenBank/DDBJ databases">
        <title>Taxonoimc description of Halomarina strain SPP-AMP-1.</title>
        <authorList>
            <person name="Pal Y."/>
            <person name="Srinivasana K."/>
            <person name="Verma A."/>
            <person name="Kumar P."/>
        </authorList>
    </citation>
    <scope>NUCLEOTIDE SEQUENCE [LARGE SCALE GENOMIC DNA]</scope>
    <source>
        <strain evidence="2 3">SPP-AMP-1</strain>
    </source>
</reference>
<dbReference type="PANTHER" id="PTHR30015:SF7">
    <property type="entry name" value="TYPE IV METHYL-DIRECTED RESTRICTION ENZYME ECOKMRR"/>
    <property type="match status" value="1"/>
</dbReference>
<feature type="domain" description="Restriction endonuclease type IV Mrr" evidence="1">
    <location>
        <begin position="191"/>
        <end position="305"/>
    </location>
</feature>
<evidence type="ECO:0000313" key="2">
    <source>
        <dbReference type="EMBL" id="RRJ28738.1"/>
    </source>
</evidence>
<dbReference type="Pfam" id="PF04471">
    <property type="entry name" value="Mrr_cat"/>
    <property type="match status" value="1"/>
</dbReference>
<dbReference type="PANTHER" id="PTHR30015">
    <property type="entry name" value="MRR RESTRICTION SYSTEM PROTEIN"/>
    <property type="match status" value="1"/>
</dbReference>
<dbReference type="InterPro" id="IPR052906">
    <property type="entry name" value="Type_IV_Methyl-Rstrct_Enzyme"/>
</dbReference>
<dbReference type="EMBL" id="RRCH01000033">
    <property type="protein sequence ID" value="RRJ28738.1"/>
    <property type="molecule type" value="Genomic_DNA"/>
</dbReference>
<protein>
    <submittedName>
        <fullName evidence="2">Restriction endonuclease</fullName>
    </submittedName>
</protein>